<dbReference type="SUPFAM" id="SSF52833">
    <property type="entry name" value="Thioredoxin-like"/>
    <property type="match status" value="1"/>
</dbReference>
<feature type="region of interest" description="Disordered" evidence="1">
    <location>
        <begin position="329"/>
        <end position="368"/>
    </location>
</feature>
<dbReference type="PRINTS" id="PR01217">
    <property type="entry name" value="PRICHEXTENSN"/>
</dbReference>
<dbReference type="InterPro" id="IPR052115">
    <property type="entry name" value="NEXT_complex_subunit_ZCCHC8"/>
</dbReference>
<dbReference type="InterPro" id="IPR008554">
    <property type="entry name" value="Glutaredoxin-like"/>
</dbReference>
<dbReference type="AlphaFoldDB" id="A0AAD6UWN0"/>
<dbReference type="PANTHER" id="PTHR13316">
    <property type="entry name" value="ZINC FINGER, CCHC DOMAIN CONTAINING 8"/>
    <property type="match status" value="1"/>
</dbReference>
<feature type="region of interest" description="Disordered" evidence="1">
    <location>
        <begin position="251"/>
        <end position="272"/>
    </location>
</feature>
<dbReference type="Pfam" id="PF05768">
    <property type="entry name" value="Glrx-like"/>
    <property type="match status" value="1"/>
</dbReference>
<dbReference type="GO" id="GO:0003723">
    <property type="term" value="F:RNA binding"/>
    <property type="evidence" value="ECO:0007669"/>
    <property type="project" value="TreeGrafter"/>
</dbReference>
<sequence>MSLRLIPRLTLFSGANCPLCELAKIELNRVRQIRRVELDTIDIHAPENAAWKKKYVYWIPALHLDGQEIAKGATENGGCAGGAGELDVISASHTEYPVNTSSFDTQDTLNNAQQEILPYFVDSHPTHRGIWEPFGVYERHCPDPTSDDVHPLGGPRPPTPDPHAPRCFNCAATTHVLSACPDPLNKELVALSRQIYEFERARRDSTPRSLRELAERLERAAWAGPGPRAFVPGKVGPALRRALRCRGEWDDGERWDGEEEEETQEDDDDDGKGYAWLANMALWGYPPGWLSVSDPRDRMRDRILRQHDAADDDEDNSDHEVMKIWSEAGEEDVVLSGPGRREKEPSPVDSDATLDDLEDGEDGELAIPHDDSRAKRWAHYPGAYFAWERLTVYNGILLSQRSGFRACPPPSLPSRPPEPTVPPPALPPPPPPPSLPPPPLPPPSAGPHYGYAYPPAVYNGILQRSSFRACSPPSLPSRPPEPAVPPPALPPPPPPPPPSLPPPPLPPPSAGPRYGYAYPETSTAPGHARGFASQQPKHDSEGDRDAEEEMDLSD</sequence>
<evidence type="ECO:0008006" key="4">
    <source>
        <dbReference type="Google" id="ProtNLM"/>
    </source>
</evidence>
<feature type="region of interest" description="Disordered" evidence="1">
    <location>
        <begin position="408"/>
        <end position="449"/>
    </location>
</feature>
<protein>
    <recommendedName>
        <fullName evidence="4">PSP proline-rich domain-containing protein</fullName>
    </recommendedName>
</protein>
<reference evidence="2" key="1">
    <citation type="submission" date="2023-03" db="EMBL/GenBank/DDBJ databases">
        <title>Massive genome expansion in bonnet fungi (Mycena s.s.) driven by repeated elements and novel gene families across ecological guilds.</title>
        <authorList>
            <consortium name="Lawrence Berkeley National Laboratory"/>
            <person name="Harder C.B."/>
            <person name="Miyauchi S."/>
            <person name="Viragh M."/>
            <person name="Kuo A."/>
            <person name="Thoen E."/>
            <person name="Andreopoulos B."/>
            <person name="Lu D."/>
            <person name="Skrede I."/>
            <person name="Drula E."/>
            <person name="Henrissat B."/>
            <person name="Morin E."/>
            <person name="Kohler A."/>
            <person name="Barry K."/>
            <person name="LaButti K."/>
            <person name="Morin E."/>
            <person name="Salamov A."/>
            <person name="Lipzen A."/>
            <person name="Mereny Z."/>
            <person name="Hegedus B."/>
            <person name="Baldrian P."/>
            <person name="Stursova M."/>
            <person name="Weitz H."/>
            <person name="Taylor A."/>
            <person name="Grigoriev I.V."/>
            <person name="Nagy L.G."/>
            <person name="Martin F."/>
            <person name="Kauserud H."/>
        </authorList>
    </citation>
    <scope>NUCLEOTIDE SEQUENCE</scope>
    <source>
        <strain evidence="2">9144</strain>
    </source>
</reference>
<dbReference type="EMBL" id="JARJCW010000104">
    <property type="protein sequence ID" value="KAJ7193871.1"/>
    <property type="molecule type" value="Genomic_DNA"/>
</dbReference>
<organism evidence="2 3">
    <name type="scientific">Mycena pura</name>
    <dbReference type="NCBI Taxonomy" id="153505"/>
    <lineage>
        <taxon>Eukaryota</taxon>
        <taxon>Fungi</taxon>
        <taxon>Dikarya</taxon>
        <taxon>Basidiomycota</taxon>
        <taxon>Agaricomycotina</taxon>
        <taxon>Agaricomycetes</taxon>
        <taxon>Agaricomycetidae</taxon>
        <taxon>Agaricales</taxon>
        <taxon>Marasmiineae</taxon>
        <taxon>Mycenaceae</taxon>
        <taxon>Mycena</taxon>
    </lineage>
</organism>
<dbReference type="InterPro" id="IPR036249">
    <property type="entry name" value="Thioredoxin-like_sf"/>
</dbReference>
<dbReference type="PANTHER" id="PTHR13316:SF0">
    <property type="entry name" value="ZINC FINGER CCHC DOMAIN-CONTAINING PROTEIN 8"/>
    <property type="match status" value="1"/>
</dbReference>
<evidence type="ECO:0000313" key="3">
    <source>
        <dbReference type="Proteomes" id="UP001219525"/>
    </source>
</evidence>
<evidence type="ECO:0000256" key="1">
    <source>
        <dbReference type="SAM" id="MobiDB-lite"/>
    </source>
</evidence>
<accession>A0AAD6UWN0</accession>
<evidence type="ECO:0000313" key="2">
    <source>
        <dbReference type="EMBL" id="KAJ7193871.1"/>
    </source>
</evidence>
<feature type="compositionally biased region" description="Acidic residues" evidence="1">
    <location>
        <begin position="256"/>
        <end position="270"/>
    </location>
</feature>
<gene>
    <name evidence="2" type="ORF">GGX14DRAFT_587953</name>
</gene>
<feature type="compositionally biased region" description="Acidic residues" evidence="1">
    <location>
        <begin position="544"/>
        <end position="554"/>
    </location>
</feature>
<dbReference type="Proteomes" id="UP001219525">
    <property type="component" value="Unassembled WGS sequence"/>
</dbReference>
<keyword evidence="3" id="KW-1185">Reference proteome</keyword>
<name>A0AAD6UWN0_9AGAR</name>
<dbReference type="GO" id="GO:0071013">
    <property type="term" value="C:catalytic step 2 spliceosome"/>
    <property type="evidence" value="ECO:0007669"/>
    <property type="project" value="TreeGrafter"/>
</dbReference>
<proteinExistence type="predicted"/>
<comment type="caution">
    <text evidence="2">The sequence shown here is derived from an EMBL/GenBank/DDBJ whole genome shotgun (WGS) entry which is preliminary data.</text>
</comment>
<feature type="compositionally biased region" description="Acidic residues" evidence="1">
    <location>
        <begin position="352"/>
        <end position="364"/>
    </location>
</feature>
<dbReference type="Gene3D" id="3.40.30.10">
    <property type="entry name" value="Glutaredoxin"/>
    <property type="match status" value="1"/>
</dbReference>
<feature type="compositionally biased region" description="Pro residues" evidence="1">
    <location>
        <begin position="473"/>
        <end position="510"/>
    </location>
</feature>
<feature type="compositionally biased region" description="Pro residues" evidence="1">
    <location>
        <begin position="408"/>
        <end position="445"/>
    </location>
</feature>
<feature type="region of interest" description="Disordered" evidence="1">
    <location>
        <begin position="467"/>
        <end position="554"/>
    </location>
</feature>